<dbReference type="Proteomes" id="UP000077671">
    <property type="component" value="Unassembled WGS sequence"/>
</dbReference>
<name>A0A8T8SKF1_9BASI</name>
<dbReference type="InterPro" id="IPR004875">
    <property type="entry name" value="DDE_SF_endonuclease_dom"/>
</dbReference>
<evidence type="ECO:0000313" key="3">
    <source>
        <dbReference type="EMBL" id="KAE8241718.1"/>
    </source>
</evidence>
<comment type="caution">
    <text evidence="3">The sequence shown here is derived from an EMBL/GenBank/DDBJ whole genome shotgun (WGS) entry which is preliminary data.</text>
</comment>
<accession>A0A8T8SKF1</accession>
<dbReference type="InterPro" id="IPR050863">
    <property type="entry name" value="CenT-Element_Derived"/>
</dbReference>
<dbReference type="GO" id="GO:0005634">
    <property type="term" value="C:nucleus"/>
    <property type="evidence" value="ECO:0007669"/>
    <property type="project" value="TreeGrafter"/>
</dbReference>
<protein>
    <recommendedName>
        <fullName evidence="1">DDE-1 domain-containing protein</fullName>
    </recommendedName>
</protein>
<reference evidence="2" key="3">
    <citation type="submission" date="2020-10" db="EMBL/GenBank/DDBJ databases">
        <authorList>
            <person name="Sedaghatjoo S."/>
        </authorList>
    </citation>
    <scope>NUCLEOTIDE SEQUENCE</scope>
    <source>
        <strain evidence="2">AZH3</strain>
    </source>
</reference>
<evidence type="ECO:0000313" key="5">
    <source>
        <dbReference type="Proteomes" id="UP000836402"/>
    </source>
</evidence>
<feature type="domain" description="DDE-1" evidence="1">
    <location>
        <begin position="58"/>
        <end position="195"/>
    </location>
</feature>
<proteinExistence type="predicted"/>
<dbReference type="EMBL" id="CAJHJG010000826">
    <property type="protein sequence ID" value="CAD6906239.1"/>
    <property type="molecule type" value="Genomic_DNA"/>
</dbReference>
<reference evidence="3" key="1">
    <citation type="submission" date="2016-04" db="EMBL/GenBank/DDBJ databases">
        <authorList>
            <person name="Nguyen H.D."/>
            <person name="Kesanakurti P."/>
            <person name="Cullis J."/>
            <person name="Levesque C.A."/>
            <person name="Hambleton S."/>
        </authorList>
    </citation>
    <scope>NUCLEOTIDE SEQUENCE</scope>
    <source>
        <strain evidence="3">DAOMC 238032</strain>
    </source>
</reference>
<evidence type="ECO:0000313" key="2">
    <source>
        <dbReference type="EMBL" id="CAD6906239.1"/>
    </source>
</evidence>
<feature type="non-terminal residue" evidence="3">
    <location>
        <position position="1"/>
    </location>
</feature>
<evidence type="ECO:0000313" key="4">
    <source>
        <dbReference type="Proteomes" id="UP000077671"/>
    </source>
</evidence>
<reference evidence="3" key="2">
    <citation type="journal article" date="2019" name="IMA Fungus">
        <title>Genome sequencing and comparison of five Tilletia species to identify candidate genes for the detection of regulated species infecting wheat.</title>
        <authorList>
            <person name="Nguyen H.D.T."/>
            <person name="Sultana T."/>
            <person name="Kesanakurti P."/>
            <person name="Hambleton S."/>
        </authorList>
    </citation>
    <scope>NUCLEOTIDE SEQUENCE</scope>
    <source>
        <strain evidence="3">DAOMC 238032</strain>
    </source>
</reference>
<dbReference type="EMBL" id="LWDD02002239">
    <property type="protein sequence ID" value="KAE8241718.1"/>
    <property type="molecule type" value="Genomic_DNA"/>
</dbReference>
<sequence>STSLLDVETEQLRVQTLLAGWLLKDIFNMDETASFYRMVPDRALMKVQSSKSGVKLDKTRITPGFCANADGSQRMEPIFIAKAARPRCFNKHSASQLGFTSYWTNKTAWMTGVIFMEWLSRWDKALLKDKRKILLLLDNFSGHKIDTSNLTSIRLGFFQANLTAHAQPLDGGIIRCFKAKFRALTIARALERHEQGEIDI</sequence>
<dbReference type="Proteomes" id="UP000836402">
    <property type="component" value="Unassembled WGS sequence"/>
</dbReference>
<dbReference type="AlphaFoldDB" id="A0A8T8SKF1"/>
<dbReference type="PANTHER" id="PTHR19303">
    <property type="entry name" value="TRANSPOSON"/>
    <property type="match status" value="1"/>
</dbReference>
<evidence type="ECO:0000259" key="1">
    <source>
        <dbReference type="Pfam" id="PF03184"/>
    </source>
</evidence>
<dbReference type="PANTHER" id="PTHR19303:SF73">
    <property type="entry name" value="PROTEIN PDC2"/>
    <property type="match status" value="1"/>
</dbReference>
<dbReference type="Pfam" id="PF03184">
    <property type="entry name" value="DDE_1"/>
    <property type="match status" value="1"/>
</dbReference>
<organism evidence="3 4">
    <name type="scientific">Tilletia caries</name>
    <name type="common">wheat bunt fungus</name>
    <dbReference type="NCBI Taxonomy" id="13290"/>
    <lineage>
        <taxon>Eukaryota</taxon>
        <taxon>Fungi</taxon>
        <taxon>Dikarya</taxon>
        <taxon>Basidiomycota</taxon>
        <taxon>Ustilaginomycotina</taxon>
        <taxon>Exobasidiomycetes</taxon>
        <taxon>Tilletiales</taxon>
        <taxon>Tilletiaceae</taxon>
        <taxon>Tilletia</taxon>
    </lineage>
</organism>
<gene>
    <name evidence="3" type="ORF">A4X03_0g8102</name>
    <name evidence="2" type="ORF">JKIAZH3_G1144</name>
</gene>
<dbReference type="GO" id="GO:0003677">
    <property type="term" value="F:DNA binding"/>
    <property type="evidence" value="ECO:0007669"/>
    <property type="project" value="TreeGrafter"/>
</dbReference>
<keyword evidence="5" id="KW-1185">Reference proteome</keyword>